<evidence type="ECO:0000313" key="2">
    <source>
        <dbReference type="Proteomes" id="UP000823775"/>
    </source>
</evidence>
<dbReference type="Proteomes" id="UP000823775">
    <property type="component" value="Unassembled WGS sequence"/>
</dbReference>
<gene>
    <name evidence="1" type="ORF">HAX54_032044</name>
</gene>
<comment type="caution">
    <text evidence="1">The sequence shown here is derived from an EMBL/GenBank/DDBJ whole genome shotgun (WGS) entry which is preliminary data.</text>
</comment>
<evidence type="ECO:0000313" key="1">
    <source>
        <dbReference type="EMBL" id="MCD7456531.1"/>
    </source>
</evidence>
<dbReference type="EMBL" id="JACEIK010000407">
    <property type="protein sequence ID" value="MCD7456531.1"/>
    <property type="molecule type" value="Genomic_DNA"/>
</dbReference>
<keyword evidence="2" id="KW-1185">Reference proteome</keyword>
<organism evidence="1 2">
    <name type="scientific">Datura stramonium</name>
    <name type="common">Jimsonweed</name>
    <name type="synonym">Common thornapple</name>
    <dbReference type="NCBI Taxonomy" id="4076"/>
    <lineage>
        <taxon>Eukaryota</taxon>
        <taxon>Viridiplantae</taxon>
        <taxon>Streptophyta</taxon>
        <taxon>Embryophyta</taxon>
        <taxon>Tracheophyta</taxon>
        <taxon>Spermatophyta</taxon>
        <taxon>Magnoliopsida</taxon>
        <taxon>eudicotyledons</taxon>
        <taxon>Gunneridae</taxon>
        <taxon>Pentapetalae</taxon>
        <taxon>asterids</taxon>
        <taxon>lamiids</taxon>
        <taxon>Solanales</taxon>
        <taxon>Solanaceae</taxon>
        <taxon>Solanoideae</taxon>
        <taxon>Datureae</taxon>
        <taxon>Datura</taxon>
    </lineage>
</organism>
<reference evidence="1 2" key="1">
    <citation type="journal article" date="2021" name="BMC Genomics">
        <title>Datura genome reveals duplications of psychoactive alkaloid biosynthetic genes and high mutation rate following tissue culture.</title>
        <authorList>
            <person name="Rajewski A."/>
            <person name="Carter-House D."/>
            <person name="Stajich J."/>
            <person name="Litt A."/>
        </authorList>
    </citation>
    <scope>NUCLEOTIDE SEQUENCE [LARGE SCALE GENOMIC DNA]</scope>
    <source>
        <strain evidence="1">AR-01</strain>
    </source>
</reference>
<name>A0ABS8SCF1_DATST</name>
<sequence>MEAPDLKLSEVESMKGKLSQVEEEQMVFSIVSNNISSEVVELKKVVTKGRILLVTKIDRDNMCNLITQTEANLFFPGFFIEVAKMLVDQDSKDVDLEEWLDLAPKGGRPLLKTEVKDLILFSKAEESLH</sequence>
<proteinExistence type="predicted"/>
<accession>A0ABS8SCF1</accession>
<protein>
    <submittedName>
        <fullName evidence="1">Uncharacterized protein</fullName>
    </submittedName>
</protein>